<gene>
    <name evidence="8" type="ORF">AJ79_00622</name>
</gene>
<evidence type="ECO:0000256" key="5">
    <source>
        <dbReference type="ARBA" id="ARBA00038359"/>
    </source>
</evidence>
<feature type="transmembrane region" description="Helical" evidence="6">
    <location>
        <begin position="183"/>
        <end position="205"/>
    </location>
</feature>
<dbReference type="Proteomes" id="UP000223968">
    <property type="component" value="Unassembled WGS sequence"/>
</dbReference>
<keyword evidence="3 6" id="KW-1133">Transmembrane helix</keyword>
<protein>
    <recommendedName>
        <fullName evidence="7">Rhodopsin domain-containing protein</fullName>
    </recommendedName>
</protein>
<evidence type="ECO:0000313" key="8">
    <source>
        <dbReference type="EMBL" id="PGH18283.1"/>
    </source>
</evidence>
<sequence length="367" mass="40725">MASGQAPSGAIPEDFYADRTVEVTTIAWVFTGIAIAIVGLKLFARVQVLNKLGWDDFIFFSMILSIIASATVQHSVTLGLGKRTARVLKELGPQRLVDAAFYQIIGYRAFSFPNISIAILIDKLLSLPRKRKIALYSMVTVQVVLAMISIFIVFFQCKPRAALWNPGLGGKCWPPSVINDYSYFLSAYTTVTDIVLAVVPISAFWKLQMKFSTKLGVSIMMGLTLLSAVVTLVKALYLHLLNDKADPLYNVVTLVNWGLVEQNVVIVAACIPTLRPFFHRAFKSEKSSTPQSSPFPSRTFASSVFKQKSKKSVPSLYEIPLDTMKTVDGDAESNSSRQQIWQTTNVIMEWESEKDSSKDKDPMTRGV</sequence>
<dbReference type="PANTHER" id="PTHR33048">
    <property type="entry name" value="PTH11-LIKE INTEGRAL MEMBRANE PROTEIN (AFU_ORTHOLOGUE AFUA_5G11245)"/>
    <property type="match status" value="1"/>
</dbReference>
<feature type="transmembrane region" description="Helical" evidence="6">
    <location>
        <begin position="217"/>
        <end position="237"/>
    </location>
</feature>
<keyword evidence="9" id="KW-1185">Reference proteome</keyword>
<dbReference type="InterPro" id="IPR052337">
    <property type="entry name" value="SAT4-like"/>
</dbReference>
<evidence type="ECO:0000256" key="3">
    <source>
        <dbReference type="ARBA" id="ARBA00022989"/>
    </source>
</evidence>
<reference evidence="8 9" key="1">
    <citation type="submission" date="2017-10" db="EMBL/GenBank/DDBJ databases">
        <title>Comparative genomics in systemic dimorphic fungi from Ajellomycetaceae.</title>
        <authorList>
            <person name="Munoz J.F."/>
            <person name="Mcewen J.G."/>
            <person name="Clay O.K."/>
            <person name="Cuomo C.A."/>
        </authorList>
    </citation>
    <scope>NUCLEOTIDE SEQUENCE [LARGE SCALE GENOMIC DNA]</scope>
    <source>
        <strain evidence="8 9">UAMH5409</strain>
    </source>
</reference>
<evidence type="ECO:0000256" key="4">
    <source>
        <dbReference type="ARBA" id="ARBA00023136"/>
    </source>
</evidence>
<comment type="similarity">
    <text evidence="5">Belongs to the SAT4 family.</text>
</comment>
<keyword evidence="2 6" id="KW-0812">Transmembrane</keyword>
<organism evidence="8 9">
    <name type="scientific">Helicocarpus griseus UAMH5409</name>
    <dbReference type="NCBI Taxonomy" id="1447875"/>
    <lineage>
        <taxon>Eukaryota</taxon>
        <taxon>Fungi</taxon>
        <taxon>Dikarya</taxon>
        <taxon>Ascomycota</taxon>
        <taxon>Pezizomycotina</taxon>
        <taxon>Eurotiomycetes</taxon>
        <taxon>Eurotiomycetidae</taxon>
        <taxon>Onygenales</taxon>
        <taxon>Ajellomycetaceae</taxon>
        <taxon>Helicocarpus</taxon>
    </lineage>
</organism>
<feature type="transmembrane region" description="Helical" evidence="6">
    <location>
        <begin position="257"/>
        <end position="278"/>
    </location>
</feature>
<dbReference type="PANTHER" id="PTHR33048:SF155">
    <property type="entry name" value="INTEGRAL MEMBRANE PROTEIN"/>
    <property type="match status" value="1"/>
</dbReference>
<dbReference type="OrthoDB" id="4167798at2759"/>
<dbReference type="GO" id="GO:0016020">
    <property type="term" value="C:membrane"/>
    <property type="evidence" value="ECO:0007669"/>
    <property type="project" value="UniProtKB-SubCell"/>
</dbReference>
<comment type="caution">
    <text evidence="8">The sequence shown here is derived from an EMBL/GenBank/DDBJ whole genome shotgun (WGS) entry which is preliminary data.</text>
</comment>
<evidence type="ECO:0000256" key="6">
    <source>
        <dbReference type="SAM" id="Phobius"/>
    </source>
</evidence>
<dbReference type="AlphaFoldDB" id="A0A2B7YB73"/>
<accession>A0A2B7YB73</accession>
<evidence type="ECO:0000256" key="1">
    <source>
        <dbReference type="ARBA" id="ARBA00004141"/>
    </source>
</evidence>
<feature type="transmembrane region" description="Helical" evidence="6">
    <location>
        <begin position="56"/>
        <end position="80"/>
    </location>
</feature>
<proteinExistence type="inferred from homology"/>
<keyword evidence="4 6" id="KW-0472">Membrane</keyword>
<dbReference type="InterPro" id="IPR049326">
    <property type="entry name" value="Rhodopsin_dom_fungi"/>
</dbReference>
<feature type="transmembrane region" description="Helical" evidence="6">
    <location>
        <begin position="100"/>
        <end position="121"/>
    </location>
</feature>
<evidence type="ECO:0000259" key="7">
    <source>
        <dbReference type="Pfam" id="PF20684"/>
    </source>
</evidence>
<feature type="transmembrane region" description="Helical" evidence="6">
    <location>
        <begin position="133"/>
        <end position="155"/>
    </location>
</feature>
<dbReference type="Pfam" id="PF20684">
    <property type="entry name" value="Fung_rhodopsin"/>
    <property type="match status" value="1"/>
</dbReference>
<name>A0A2B7YB73_9EURO</name>
<evidence type="ECO:0000313" key="9">
    <source>
        <dbReference type="Proteomes" id="UP000223968"/>
    </source>
</evidence>
<dbReference type="STRING" id="1447875.A0A2B7YB73"/>
<comment type="subcellular location">
    <subcellularLocation>
        <location evidence="1">Membrane</location>
        <topology evidence="1">Multi-pass membrane protein</topology>
    </subcellularLocation>
</comment>
<evidence type="ECO:0000256" key="2">
    <source>
        <dbReference type="ARBA" id="ARBA00022692"/>
    </source>
</evidence>
<dbReference type="EMBL" id="PDNB01000005">
    <property type="protein sequence ID" value="PGH18283.1"/>
    <property type="molecule type" value="Genomic_DNA"/>
</dbReference>
<feature type="domain" description="Rhodopsin" evidence="7">
    <location>
        <begin position="40"/>
        <end position="280"/>
    </location>
</feature>
<feature type="transmembrane region" description="Helical" evidence="6">
    <location>
        <begin position="25"/>
        <end position="44"/>
    </location>
</feature>